<accession>A0A0R3WCJ9</accession>
<name>A0A0R3WCJ9_TAEAS</name>
<feature type="compositionally biased region" description="Polar residues" evidence="1">
    <location>
        <begin position="99"/>
        <end position="109"/>
    </location>
</feature>
<organism evidence="4">
    <name type="scientific">Taenia asiatica</name>
    <name type="common">Asian tapeworm</name>
    <dbReference type="NCBI Taxonomy" id="60517"/>
    <lineage>
        <taxon>Eukaryota</taxon>
        <taxon>Metazoa</taxon>
        <taxon>Spiralia</taxon>
        <taxon>Lophotrochozoa</taxon>
        <taxon>Platyhelminthes</taxon>
        <taxon>Cestoda</taxon>
        <taxon>Eucestoda</taxon>
        <taxon>Cyclophyllidea</taxon>
        <taxon>Taeniidae</taxon>
        <taxon>Taenia</taxon>
    </lineage>
</organism>
<dbReference type="EMBL" id="UYRS01018799">
    <property type="protein sequence ID" value="VDK40271.1"/>
    <property type="molecule type" value="Genomic_DNA"/>
</dbReference>
<reference evidence="2 3" key="2">
    <citation type="submission" date="2018-11" db="EMBL/GenBank/DDBJ databases">
        <authorList>
            <consortium name="Pathogen Informatics"/>
        </authorList>
    </citation>
    <scope>NUCLEOTIDE SEQUENCE [LARGE SCALE GENOMIC DNA]</scope>
</reference>
<evidence type="ECO:0000313" key="2">
    <source>
        <dbReference type="EMBL" id="VDK40271.1"/>
    </source>
</evidence>
<evidence type="ECO:0000313" key="4">
    <source>
        <dbReference type="WBParaSite" id="TASK_0000843501-mRNA-1"/>
    </source>
</evidence>
<protein>
    <submittedName>
        <fullName evidence="4">IMD domain-containing protein</fullName>
    </submittedName>
</protein>
<dbReference type="Proteomes" id="UP000282613">
    <property type="component" value="Unassembled WGS sequence"/>
</dbReference>
<sequence length="169" mass="17877">MGNSLTRFGDVGRSLGAEPSSELSWCSRSLSRIAESSKFFEQQNLVTDAQALLSHLDDILTTLGDLIAAESDVLSVSINRSSGRLSGLHIDISMDSKNRPSSQGAPLNNSSLLSKSQASSYSAPTKGTQSIGGKDDEIGEVMEKSTGLSPNATADVAEFGTNGVWFLYQ</sequence>
<feature type="region of interest" description="Disordered" evidence="1">
    <location>
        <begin position="94"/>
        <end position="137"/>
    </location>
</feature>
<evidence type="ECO:0000256" key="1">
    <source>
        <dbReference type="SAM" id="MobiDB-lite"/>
    </source>
</evidence>
<dbReference type="WBParaSite" id="TASK_0000843501-mRNA-1">
    <property type="protein sequence ID" value="TASK_0000843501-mRNA-1"/>
    <property type="gene ID" value="TASK_0000843501"/>
</dbReference>
<evidence type="ECO:0000313" key="3">
    <source>
        <dbReference type="Proteomes" id="UP000282613"/>
    </source>
</evidence>
<feature type="compositionally biased region" description="Low complexity" evidence="1">
    <location>
        <begin position="110"/>
        <end position="123"/>
    </location>
</feature>
<dbReference type="AlphaFoldDB" id="A0A0R3WCJ9"/>
<reference evidence="4" key="1">
    <citation type="submission" date="2017-02" db="UniProtKB">
        <authorList>
            <consortium name="WormBaseParasite"/>
        </authorList>
    </citation>
    <scope>IDENTIFICATION</scope>
</reference>
<keyword evidence="3" id="KW-1185">Reference proteome</keyword>
<proteinExistence type="predicted"/>
<gene>
    <name evidence="2" type="ORF">TASK_LOCUS8436</name>
</gene>
<dbReference type="OrthoDB" id="10516283at2759"/>